<dbReference type="SUPFAM" id="SSF49854">
    <property type="entry name" value="Spermadhesin, CUB domain"/>
    <property type="match status" value="2"/>
</dbReference>
<evidence type="ECO:0000256" key="1">
    <source>
        <dbReference type="ARBA" id="ARBA00023157"/>
    </source>
</evidence>
<dbReference type="EMBL" id="CP111019">
    <property type="protein sequence ID" value="WAR11926.1"/>
    <property type="molecule type" value="Genomic_DNA"/>
</dbReference>
<feature type="disulfide bond" evidence="2">
    <location>
        <begin position="226"/>
        <end position="244"/>
    </location>
</feature>
<keyword evidence="6" id="KW-1185">Reference proteome</keyword>
<feature type="disulfide bond" evidence="2">
    <location>
        <begin position="238"/>
        <end position="253"/>
    </location>
</feature>
<gene>
    <name evidence="5" type="ORF">MAR_026106</name>
</gene>
<feature type="disulfide bond" evidence="2">
    <location>
        <begin position="480"/>
        <end position="498"/>
    </location>
</feature>
<keyword evidence="4" id="KW-0732">Signal</keyword>
<keyword evidence="3" id="KW-0472">Membrane</keyword>
<organism evidence="5 6">
    <name type="scientific">Mya arenaria</name>
    <name type="common">Soft-shell clam</name>
    <dbReference type="NCBI Taxonomy" id="6604"/>
    <lineage>
        <taxon>Eukaryota</taxon>
        <taxon>Metazoa</taxon>
        <taxon>Spiralia</taxon>
        <taxon>Lophotrochozoa</taxon>
        <taxon>Mollusca</taxon>
        <taxon>Bivalvia</taxon>
        <taxon>Autobranchia</taxon>
        <taxon>Heteroconchia</taxon>
        <taxon>Euheterodonta</taxon>
        <taxon>Imparidentia</taxon>
        <taxon>Neoheterodontei</taxon>
        <taxon>Myida</taxon>
        <taxon>Myoidea</taxon>
        <taxon>Myidae</taxon>
        <taxon>Mya</taxon>
    </lineage>
</organism>
<feature type="transmembrane region" description="Helical" evidence="3">
    <location>
        <begin position="518"/>
        <end position="542"/>
    </location>
</feature>
<dbReference type="InterPro" id="IPR036055">
    <property type="entry name" value="LDL_receptor-like_sf"/>
</dbReference>
<dbReference type="Pfam" id="PF00057">
    <property type="entry name" value="Ldl_recept_a"/>
    <property type="match status" value="3"/>
</dbReference>
<keyword evidence="3" id="KW-1133">Transmembrane helix</keyword>
<dbReference type="PRINTS" id="PR00261">
    <property type="entry name" value="LDLRECEPTOR"/>
</dbReference>
<feature type="transmembrane region" description="Helical" evidence="3">
    <location>
        <begin position="260"/>
        <end position="283"/>
    </location>
</feature>
<dbReference type="InterPro" id="IPR023415">
    <property type="entry name" value="LDLR_class-A_CS"/>
</dbReference>
<keyword evidence="3" id="KW-0812">Transmembrane</keyword>
<evidence type="ECO:0000256" key="3">
    <source>
        <dbReference type="SAM" id="Phobius"/>
    </source>
</evidence>
<evidence type="ECO:0000313" key="6">
    <source>
        <dbReference type="Proteomes" id="UP001164746"/>
    </source>
</evidence>
<reference evidence="5" key="1">
    <citation type="submission" date="2022-11" db="EMBL/GenBank/DDBJ databases">
        <title>Centuries of genome instability and evolution in soft-shell clam transmissible cancer (bioRxiv).</title>
        <authorList>
            <person name="Hart S.F.M."/>
            <person name="Yonemitsu M.A."/>
            <person name="Giersch R.M."/>
            <person name="Beal B.F."/>
            <person name="Arriagada G."/>
            <person name="Davis B.W."/>
            <person name="Ostrander E.A."/>
            <person name="Goff S.P."/>
            <person name="Metzger M.J."/>
        </authorList>
    </citation>
    <scope>NUCLEOTIDE SEQUENCE</scope>
    <source>
        <strain evidence="5">MELC-2E11</strain>
        <tissue evidence="5">Siphon/mantle</tissue>
    </source>
</reference>
<dbReference type="PROSITE" id="PS01209">
    <property type="entry name" value="LDLRA_1"/>
    <property type="match status" value="2"/>
</dbReference>
<dbReference type="InterPro" id="IPR002172">
    <property type="entry name" value="LDrepeatLR_classA_rpt"/>
</dbReference>
<dbReference type="CDD" id="cd00112">
    <property type="entry name" value="LDLa"/>
    <property type="match status" value="3"/>
</dbReference>
<dbReference type="InterPro" id="IPR042333">
    <property type="entry name" value="LRAD2/Mig-13-like"/>
</dbReference>
<feature type="chain" id="PRO_5046722619" evidence="4">
    <location>
        <begin position="23"/>
        <end position="553"/>
    </location>
</feature>
<feature type="signal peptide" evidence="4">
    <location>
        <begin position="1"/>
        <end position="22"/>
    </location>
</feature>
<name>A0ABY7ESZ4_MYAAR</name>
<dbReference type="SUPFAM" id="SSF57424">
    <property type="entry name" value="LDL receptor-like module"/>
    <property type="match status" value="3"/>
</dbReference>
<keyword evidence="1 2" id="KW-1015">Disulfide bond</keyword>
<feature type="disulfide bond" evidence="2">
    <location>
        <begin position="492"/>
        <end position="507"/>
    </location>
</feature>
<sequence>MSSACYCFLWIVLFLVFGATSGLHIPGGNGTCMANLKTVEMTKHCSKEEHVESAVAITLSKHQFKVISACLNCSFTMVTRADHVLVATLYSLGTETGSDGKCDKNRLDVYNGRKVNDSRILSGKTGICGCKFPAKSEFQSTENALTVRLFTPCNNRSTHGELVLVVSSIPNELYNRTECPGQFKCLSGECIDKNLVCDGTPACKDKSDETNCTGARNHTCAGKFECGNGKCIDKNLVCNGKNDCTDKSDEKGCHGNKHTLMFVLIGIAGLAVIVLVIILIVLCCRYCCHGYASAGTLELTNHCSKEEHVESAVAITLLNHQFRVISACLNCSLTMVTRADHVLVVTLYSLGTEAGSDGKCDKNRLDVYNGRKVNDSSSLSGKSGICGCKFPSTSEFRSTENSLTVRLFTPCNNITTHGELVLVVSPIRNERYNLTECPGKNRCLNGESINKNVVCDGTRAGKVRSDETKCNHKCAGKFECRNGKCIDKNLVCNGKNDCADKSDENGCHEIKHHRLSTFIGLAGLAVIVLVIILVVLCCRFYCHGYEPAYMRLT</sequence>
<dbReference type="PROSITE" id="PS50068">
    <property type="entry name" value="LDLRA_2"/>
    <property type="match status" value="3"/>
</dbReference>
<dbReference type="InterPro" id="IPR035914">
    <property type="entry name" value="Sperma_CUB_dom_sf"/>
</dbReference>
<dbReference type="Gene3D" id="4.10.400.10">
    <property type="entry name" value="Low-density Lipoprotein Receptor"/>
    <property type="match status" value="3"/>
</dbReference>
<comment type="caution">
    <text evidence="2">Lacks conserved residue(s) required for the propagation of feature annotation.</text>
</comment>
<feature type="disulfide bond" evidence="2">
    <location>
        <begin position="197"/>
        <end position="212"/>
    </location>
</feature>
<feature type="disulfide bond" evidence="2">
    <location>
        <begin position="185"/>
        <end position="203"/>
    </location>
</feature>
<evidence type="ECO:0000256" key="2">
    <source>
        <dbReference type="PROSITE-ProRule" id="PRU00124"/>
    </source>
</evidence>
<protein>
    <submittedName>
        <fullName evidence="5">LRP2-like protein</fullName>
    </submittedName>
</protein>
<accession>A0ABY7ESZ4</accession>
<dbReference type="PANTHER" id="PTHR24652">
    <property type="entry name" value="LOW-DENSITY LIPOPROTEIN RECEPTOR CLASS A DOMAIN-CONTAINING PROTEIN 2"/>
    <property type="match status" value="1"/>
</dbReference>
<dbReference type="Proteomes" id="UP001164746">
    <property type="component" value="Chromosome 8"/>
</dbReference>
<proteinExistence type="predicted"/>
<dbReference type="SMART" id="SM00192">
    <property type="entry name" value="LDLa"/>
    <property type="match status" value="4"/>
</dbReference>
<evidence type="ECO:0000256" key="4">
    <source>
        <dbReference type="SAM" id="SignalP"/>
    </source>
</evidence>
<evidence type="ECO:0000313" key="5">
    <source>
        <dbReference type="EMBL" id="WAR11926.1"/>
    </source>
</evidence>